<keyword evidence="2" id="KW-1133">Transmembrane helix</keyword>
<organism evidence="4">
    <name type="scientific">Timema genevievae</name>
    <name type="common">Walking stick</name>
    <dbReference type="NCBI Taxonomy" id="629358"/>
    <lineage>
        <taxon>Eukaryota</taxon>
        <taxon>Metazoa</taxon>
        <taxon>Ecdysozoa</taxon>
        <taxon>Arthropoda</taxon>
        <taxon>Hexapoda</taxon>
        <taxon>Insecta</taxon>
        <taxon>Pterygota</taxon>
        <taxon>Neoptera</taxon>
        <taxon>Polyneoptera</taxon>
        <taxon>Phasmatodea</taxon>
        <taxon>Timematodea</taxon>
        <taxon>Timematoidea</taxon>
        <taxon>Timematidae</taxon>
        <taxon>Timema</taxon>
    </lineage>
</organism>
<name>A0A7R9JVJ0_TIMGE</name>
<evidence type="ECO:0008006" key="5">
    <source>
        <dbReference type="Google" id="ProtNLM"/>
    </source>
</evidence>
<dbReference type="InterPro" id="IPR036458">
    <property type="entry name" value="Na:dicarbo_symporter_sf"/>
</dbReference>
<dbReference type="EMBL" id="OE840114">
    <property type="protein sequence ID" value="CAD7589538.1"/>
    <property type="molecule type" value="Genomic_DNA"/>
</dbReference>
<evidence type="ECO:0000313" key="4">
    <source>
        <dbReference type="EMBL" id="CAD7589538.1"/>
    </source>
</evidence>
<reference evidence="4" key="1">
    <citation type="submission" date="2020-11" db="EMBL/GenBank/DDBJ databases">
        <authorList>
            <person name="Tran Van P."/>
        </authorList>
    </citation>
    <scope>NUCLEOTIDE SEQUENCE</scope>
</reference>
<evidence type="ECO:0000256" key="1">
    <source>
        <dbReference type="ARBA" id="ARBA00022692"/>
    </source>
</evidence>
<keyword evidence="1" id="KW-0812">Transmembrane</keyword>
<dbReference type="Gene3D" id="1.10.3860.10">
    <property type="entry name" value="Sodium:dicarboxylate symporter"/>
    <property type="match status" value="1"/>
</dbReference>
<evidence type="ECO:0000256" key="3">
    <source>
        <dbReference type="ARBA" id="ARBA00023136"/>
    </source>
</evidence>
<gene>
    <name evidence="4" type="ORF">TGEB3V08_LOCUS3472</name>
</gene>
<dbReference type="AlphaFoldDB" id="A0A7R9JVJ0"/>
<dbReference type="GO" id="GO:0016020">
    <property type="term" value="C:membrane"/>
    <property type="evidence" value="ECO:0007669"/>
    <property type="project" value="InterPro"/>
</dbReference>
<protein>
    <recommendedName>
        <fullName evidence="5">Amino acid transporter</fullName>
    </recommendedName>
</protein>
<dbReference type="GO" id="GO:0015293">
    <property type="term" value="F:symporter activity"/>
    <property type="evidence" value="ECO:0007669"/>
    <property type="project" value="InterPro"/>
</dbReference>
<evidence type="ECO:0000256" key="2">
    <source>
        <dbReference type="ARBA" id="ARBA00022989"/>
    </source>
</evidence>
<sequence>MLSVVATSQVVAVAARDCFRTMVSVFVMFVLRDRFRTTVNVLGDALGAGIVDHLSKGELARMTENVEELSDVEEHLMQPVGNKDNMALT</sequence>
<proteinExistence type="predicted"/>
<keyword evidence="3" id="KW-0472">Membrane</keyword>
<accession>A0A7R9JVJ0</accession>